<dbReference type="AlphaFoldDB" id="A0A546Y2R2"/>
<reference evidence="2 3" key="1">
    <citation type="journal article" date="2019" name="Appl. Microbiol. Biotechnol.">
        <title>Differential efficiency of wild type rhizogenic strains for rol gene transformation of plants.</title>
        <authorList>
            <person name="Desmet S."/>
            <person name="De Keyser E."/>
            <person name="Van Vaerenbergh J."/>
            <person name="Baeyen S."/>
            <person name="Van Huylenbroeck J."/>
            <person name="Geelen D."/>
            <person name="Dhooghe E."/>
        </authorList>
    </citation>
    <scope>NUCLEOTIDE SEQUENCE [LARGE SCALE GENOMIC DNA]</scope>
    <source>
        <strain evidence="2 3">MAFF210266</strain>
    </source>
</reference>
<gene>
    <name evidence="2" type="ORF">EXN61_08960</name>
</gene>
<keyword evidence="1" id="KW-0812">Transmembrane</keyword>
<protein>
    <submittedName>
        <fullName evidence="2">Uncharacterized protein</fullName>
    </submittedName>
</protein>
<evidence type="ECO:0000313" key="2">
    <source>
        <dbReference type="EMBL" id="TRB07246.1"/>
    </source>
</evidence>
<keyword evidence="1" id="KW-1133">Transmembrane helix</keyword>
<comment type="caution">
    <text evidence="2">The sequence shown here is derived from an EMBL/GenBank/DDBJ whole genome shotgun (WGS) entry which is preliminary data.</text>
</comment>
<keyword evidence="1" id="KW-0472">Membrane</keyword>
<proteinExistence type="predicted"/>
<dbReference type="EMBL" id="SGOE01000002">
    <property type="protein sequence ID" value="TRB07246.1"/>
    <property type="molecule type" value="Genomic_DNA"/>
</dbReference>
<evidence type="ECO:0000256" key="1">
    <source>
        <dbReference type="SAM" id="Phobius"/>
    </source>
</evidence>
<dbReference type="Proteomes" id="UP000317023">
    <property type="component" value="Unassembled WGS sequence"/>
</dbReference>
<feature type="transmembrane region" description="Helical" evidence="1">
    <location>
        <begin position="59"/>
        <end position="80"/>
    </location>
</feature>
<accession>A0A546Y2R2</accession>
<feature type="transmembrane region" description="Helical" evidence="1">
    <location>
        <begin position="100"/>
        <end position="121"/>
    </location>
</feature>
<evidence type="ECO:0000313" key="3">
    <source>
        <dbReference type="Proteomes" id="UP000317023"/>
    </source>
</evidence>
<name>A0A546Y2R2_AGRTU</name>
<organism evidence="2 3">
    <name type="scientific">Agrobacterium tumefaciens</name>
    <dbReference type="NCBI Taxonomy" id="358"/>
    <lineage>
        <taxon>Bacteria</taxon>
        <taxon>Pseudomonadati</taxon>
        <taxon>Pseudomonadota</taxon>
        <taxon>Alphaproteobacteria</taxon>
        <taxon>Hyphomicrobiales</taxon>
        <taxon>Rhizobiaceae</taxon>
        <taxon>Rhizobium/Agrobacterium group</taxon>
        <taxon>Agrobacterium</taxon>
        <taxon>Agrobacterium tumefaciens complex</taxon>
    </lineage>
</organism>
<sequence>MEEGGKMGVGIFQIDMDWLHRWLGQRRSGGARKAPGTRNLKPRMTPEAARHDHRQMLRFMALNAAVGVLIGICVGAGLILLDIGGLGARIGRAANPLVPVLLVVMPIASLFGAAATASAILMMPYEKKFRDDDDDARGE</sequence>